<name>A0AAU8HT02_9FIRM</name>
<dbReference type="EMBL" id="CP159485">
    <property type="protein sequence ID" value="XCI28681.1"/>
    <property type="molecule type" value="Genomic_DNA"/>
</dbReference>
<sequence>MSKSRLLKWVIGVLELLIGISILGDHVVFGMFWVPVLVMLALHILSYFLSKQDSGLTRGNGFGMVAAVASFVPILRNILRILTAIFVLYEAATPEEKLTHNIIKG</sequence>
<feature type="transmembrane region" description="Helical" evidence="1">
    <location>
        <begin position="7"/>
        <end position="24"/>
    </location>
</feature>
<organism evidence="2">
    <name type="scientific">Proteinivorax hydrogeniformans</name>
    <dbReference type="NCBI Taxonomy" id="1826727"/>
    <lineage>
        <taxon>Bacteria</taxon>
        <taxon>Bacillati</taxon>
        <taxon>Bacillota</taxon>
        <taxon>Clostridia</taxon>
        <taxon>Eubacteriales</taxon>
        <taxon>Proteinivoracaceae</taxon>
        <taxon>Proteinivorax</taxon>
    </lineage>
</organism>
<feature type="transmembrane region" description="Helical" evidence="1">
    <location>
        <begin position="30"/>
        <end position="49"/>
    </location>
</feature>
<feature type="transmembrane region" description="Helical" evidence="1">
    <location>
        <begin position="61"/>
        <end position="89"/>
    </location>
</feature>
<keyword evidence="1" id="KW-0812">Transmembrane</keyword>
<evidence type="ECO:0000256" key="1">
    <source>
        <dbReference type="SAM" id="Phobius"/>
    </source>
</evidence>
<dbReference type="RefSeq" id="WP_353893233.1">
    <property type="nucleotide sequence ID" value="NZ_CP159485.1"/>
</dbReference>
<keyword evidence="1" id="KW-1133">Transmembrane helix</keyword>
<evidence type="ECO:0000313" key="2">
    <source>
        <dbReference type="EMBL" id="XCI28681.1"/>
    </source>
</evidence>
<protein>
    <submittedName>
        <fullName evidence="2">Uncharacterized protein</fullName>
    </submittedName>
</protein>
<keyword evidence="1" id="KW-0472">Membrane</keyword>
<reference evidence="2" key="2">
    <citation type="submission" date="2024-06" db="EMBL/GenBank/DDBJ databases">
        <authorList>
            <person name="Petrova K.O."/>
            <person name="Toshchakov S.V."/>
            <person name="Boltjanskaja Y.V."/>
            <person name="Kevbrin V.V."/>
        </authorList>
    </citation>
    <scope>NUCLEOTIDE SEQUENCE</scope>
    <source>
        <strain evidence="2">Z-710</strain>
    </source>
</reference>
<proteinExistence type="predicted"/>
<gene>
    <name evidence="2" type="ORF">PRVXH_002649</name>
</gene>
<dbReference type="AlphaFoldDB" id="A0AAU8HT02"/>
<accession>A0AAU8HT02</accession>
<reference evidence="2" key="1">
    <citation type="journal article" date="2018" name="Antonie Van Leeuwenhoek">
        <title>Proteinivorax hydrogeniformans sp. nov., an anaerobic, haloalkaliphilic bacterium fermenting proteinaceous compounds with high hydrogen production.</title>
        <authorList>
            <person name="Boltyanskaya Y."/>
            <person name="Detkova E."/>
            <person name="Pimenov N."/>
            <person name="Kevbrin V."/>
        </authorList>
    </citation>
    <scope>NUCLEOTIDE SEQUENCE</scope>
    <source>
        <strain evidence="2">Z-710</strain>
    </source>
</reference>